<accession>A0AAD5WSV0</accession>
<evidence type="ECO:0000313" key="1">
    <source>
        <dbReference type="EMBL" id="KAJ2903519.1"/>
    </source>
</evidence>
<protein>
    <submittedName>
        <fullName evidence="1">Uncharacterized protein</fullName>
    </submittedName>
</protein>
<reference evidence="1" key="1">
    <citation type="submission" date="2022-07" db="EMBL/GenBank/DDBJ databases">
        <title>Draft genome sequence of Zalerion maritima ATCC 34329, a (micro)plastics degrading marine fungus.</title>
        <authorList>
            <person name="Paco A."/>
            <person name="Goncalves M.F.M."/>
            <person name="Rocha-Santos T.A.P."/>
            <person name="Alves A."/>
        </authorList>
    </citation>
    <scope>NUCLEOTIDE SEQUENCE</scope>
    <source>
        <strain evidence="1">ATCC 34329</strain>
    </source>
</reference>
<sequence length="179" mass="20464">MSSTSAHAPLSQTLLGASQMITSINTASQVISTLHDRLRAVESFRVACRDTLARQGPYRDADYGLEQLERSKFRFQDALNTALDTRKILVDMLKTSIEQSADSWREILSEDDIEDMNTVGFTEASRERRFEHMQETVAHQTQILQRVRKELMDLECLEDQEAAEDRGPVVEKRWAEKCA</sequence>
<proteinExistence type="predicted"/>
<name>A0AAD5WSV0_9PEZI</name>
<dbReference type="Proteomes" id="UP001201980">
    <property type="component" value="Unassembled WGS sequence"/>
</dbReference>
<organism evidence="1 2">
    <name type="scientific">Zalerion maritima</name>
    <dbReference type="NCBI Taxonomy" id="339359"/>
    <lineage>
        <taxon>Eukaryota</taxon>
        <taxon>Fungi</taxon>
        <taxon>Dikarya</taxon>
        <taxon>Ascomycota</taxon>
        <taxon>Pezizomycotina</taxon>
        <taxon>Sordariomycetes</taxon>
        <taxon>Lulworthiomycetidae</taxon>
        <taxon>Lulworthiales</taxon>
        <taxon>Lulworthiaceae</taxon>
        <taxon>Zalerion</taxon>
    </lineage>
</organism>
<keyword evidence="2" id="KW-1185">Reference proteome</keyword>
<comment type="caution">
    <text evidence="1">The sequence shown here is derived from an EMBL/GenBank/DDBJ whole genome shotgun (WGS) entry which is preliminary data.</text>
</comment>
<dbReference type="AlphaFoldDB" id="A0AAD5WSV0"/>
<gene>
    <name evidence="1" type="ORF">MKZ38_009741</name>
</gene>
<evidence type="ECO:0000313" key="2">
    <source>
        <dbReference type="Proteomes" id="UP001201980"/>
    </source>
</evidence>
<dbReference type="EMBL" id="JAKWBI020000079">
    <property type="protein sequence ID" value="KAJ2903519.1"/>
    <property type="molecule type" value="Genomic_DNA"/>
</dbReference>